<organism evidence="11 12">
    <name type="scientific">Anaerosolibacter carboniphilus</name>
    <dbReference type="NCBI Taxonomy" id="1417629"/>
    <lineage>
        <taxon>Bacteria</taxon>
        <taxon>Bacillati</taxon>
        <taxon>Bacillota</taxon>
        <taxon>Clostridia</taxon>
        <taxon>Peptostreptococcales</taxon>
        <taxon>Thermotaleaceae</taxon>
        <taxon>Anaerosolibacter</taxon>
    </lineage>
</organism>
<evidence type="ECO:0000256" key="1">
    <source>
        <dbReference type="ARBA" id="ARBA00001232"/>
    </source>
</evidence>
<keyword evidence="12" id="KW-1185">Reference proteome</keyword>
<dbReference type="PIRSF" id="PIRSF002465">
    <property type="entry name" value="Phsphlp_syn_PlsX"/>
    <property type="match status" value="1"/>
</dbReference>
<evidence type="ECO:0000313" key="12">
    <source>
        <dbReference type="Proteomes" id="UP000579281"/>
    </source>
</evidence>
<dbReference type="SUPFAM" id="SSF53659">
    <property type="entry name" value="Isocitrate/Isopropylmalate dehydrogenase-like"/>
    <property type="match status" value="1"/>
</dbReference>
<dbReference type="GO" id="GO:0005737">
    <property type="term" value="C:cytoplasm"/>
    <property type="evidence" value="ECO:0007669"/>
    <property type="project" value="UniProtKB-SubCell"/>
</dbReference>
<evidence type="ECO:0000256" key="6">
    <source>
        <dbReference type="ARBA" id="ARBA00023209"/>
    </source>
</evidence>
<dbReference type="PANTHER" id="PTHR30100">
    <property type="entry name" value="FATTY ACID/PHOSPHOLIPID SYNTHESIS PROTEIN PLSX"/>
    <property type="match status" value="1"/>
</dbReference>
<evidence type="ECO:0000256" key="2">
    <source>
        <dbReference type="ARBA" id="ARBA00022490"/>
    </source>
</evidence>
<dbReference type="HAMAP" id="MF_00019">
    <property type="entry name" value="PlsX"/>
    <property type="match status" value="1"/>
</dbReference>
<evidence type="ECO:0000256" key="8">
    <source>
        <dbReference type="ARBA" id="ARBA00024069"/>
    </source>
</evidence>
<comment type="similarity">
    <text evidence="10">Belongs to the PlsX family.</text>
</comment>
<evidence type="ECO:0000256" key="3">
    <source>
        <dbReference type="ARBA" id="ARBA00022516"/>
    </source>
</evidence>
<dbReference type="Pfam" id="PF02504">
    <property type="entry name" value="FA_synthesis"/>
    <property type="match status" value="1"/>
</dbReference>
<dbReference type="AlphaFoldDB" id="A0A841L691"/>
<keyword evidence="4 10" id="KW-0808">Transferase</keyword>
<evidence type="ECO:0000256" key="5">
    <source>
        <dbReference type="ARBA" id="ARBA00023098"/>
    </source>
</evidence>
<dbReference type="InterPro" id="IPR012281">
    <property type="entry name" value="Phospholipid_synth_PlsX-like"/>
</dbReference>
<dbReference type="GO" id="GO:0043811">
    <property type="term" value="F:phosphate:acyl-[acyl carrier protein] acyltransferase activity"/>
    <property type="evidence" value="ECO:0007669"/>
    <property type="project" value="UniProtKB-UniRule"/>
</dbReference>
<name>A0A841L691_9FIRM</name>
<dbReference type="PANTHER" id="PTHR30100:SF1">
    <property type="entry name" value="PHOSPHATE ACYLTRANSFERASE"/>
    <property type="match status" value="1"/>
</dbReference>
<dbReference type="RefSeq" id="WP_184312322.1">
    <property type="nucleotide sequence ID" value="NZ_JACHEN010000028.1"/>
</dbReference>
<comment type="function">
    <text evidence="10">Catalyzes the reversible formation of acyl-phosphate (acyl-PO(4)) from acyl-[acyl-carrier-protein] (acyl-ACP). This enzyme utilizes acyl-ACP as fatty acyl donor, but not acyl-CoA.</text>
</comment>
<evidence type="ECO:0000256" key="7">
    <source>
        <dbReference type="ARBA" id="ARBA00023264"/>
    </source>
</evidence>
<sequence>MRIAVDGMGGDHAPKEIVKGCVEALNDLEIEIILVGMQDQLEEELKKYTFDSTRLHIQHASEVITNEDKPVHAIRSKKDSSLVVGLNMVKEGSADAFVSAGNTGAILAGSIFKVGRIKGIDRPAIAAVYPTHKGISLLVDAGANAECKARNLLEFGVMGSIYAERVLGKSRPSIGLVNIGTEEGKGTDLIRDAHGLYQKVDLNYVGNAEARDLPKGIVDVIVCDGFIGNVILKLTEGVAMTMFTMLKEKFTENIMNKLGAAILMPSLREFKKTLDYSEYGGAPLLGVNGAVIKAHGSSNAKAIKNAIKQAKVFAEKEVVGMISNEIQKIGDEENVE</sequence>
<dbReference type="EMBL" id="JACHEN010000028">
    <property type="protein sequence ID" value="MBB6217815.1"/>
    <property type="molecule type" value="Genomic_DNA"/>
</dbReference>
<keyword evidence="7 10" id="KW-1208">Phospholipid metabolism</keyword>
<comment type="caution">
    <text evidence="11">The sequence shown here is derived from an EMBL/GenBank/DDBJ whole genome shotgun (WGS) entry which is preliminary data.</text>
</comment>
<evidence type="ECO:0000256" key="4">
    <source>
        <dbReference type="ARBA" id="ARBA00022679"/>
    </source>
</evidence>
<dbReference type="GO" id="GO:0006633">
    <property type="term" value="P:fatty acid biosynthetic process"/>
    <property type="evidence" value="ECO:0007669"/>
    <property type="project" value="UniProtKB-UniRule"/>
</dbReference>
<dbReference type="Proteomes" id="UP000579281">
    <property type="component" value="Unassembled WGS sequence"/>
</dbReference>
<keyword evidence="3 10" id="KW-0444">Lipid biosynthesis</keyword>
<comment type="subunit">
    <text evidence="9 10">Homodimer. Probably interacts with PlsY.</text>
</comment>
<comment type="pathway">
    <text evidence="10">Lipid metabolism; phospholipid metabolism.</text>
</comment>
<dbReference type="NCBIfam" id="TIGR00182">
    <property type="entry name" value="plsX"/>
    <property type="match status" value="1"/>
</dbReference>
<comment type="catalytic activity">
    <reaction evidence="1 10">
        <text>a fatty acyl-[ACP] + phosphate = an acyl phosphate + holo-[ACP]</text>
        <dbReference type="Rhea" id="RHEA:42292"/>
        <dbReference type="Rhea" id="RHEA-COMP:9685"/>
        <dbReference type="Rhea" id="RHEA-COMP:14125"/>
        <dbReference type="ChEBI" id="CHEBI:43474"/>
        <dbReference type="ChEBI" id="CHEBI:59918"/>
        <dbReference type="ChEBI" id="CHEBI:64479"/>
        <dbReference type="ChEBI" id="CHEBI:138651"/>
        <dbReference type="EC" id="2.3.1.274"/>
    </reaction>
</comment>
<keyword evidence="11" id="KW-0012">Acyltransferase</keyword>
<dbReference type="InterPro" id="IPR003664">
    <property type="entry name" value="FA_synthesis"/>
</dbReference>
<evidence type="ECO:0000313" key="11">
    <source>
        <dbReference type="EMBL" id="MBB6217815.1"/>
    </source>
</evidence>
<keyword evidence="6 10" id="KW-0594">Phospholipid biosynthesis</keyword>
<protein>
    <recommendedName>
        <fullName evidence="8 10">Phosphate acyltransferase</fullName>
        <ecNumber evidence="8 10">2.3.1.274</ecNumber>
    </recommendedName>
    <alternativeName>
        <fullName evidence="10">Acyl-ACP phosphotransacylase</fullName>
    </alternativeName>
    <alternativeName>
        <fullName evidence="10">Acyl-[acyl-carrier-protein]--phosphate acyltransferase</fullName>
    </alternativeName>
    <alternativeName>
        <fullName evidence="10">Phosphate-acyl-ACP acyltransferase</fullName>
    </alternativeName>
</protein>
<proteinExistence type="inferred from homology"/>
<evidence type="ECO:0000256" key="10">
    <source>
        <dbReference type="HAMAP-Rule" id="MF_00019"/>
    </source>
</evidence>
<reference evidence="11 12" key="1">
    <citation type="submission" date="2020-08" db="EMBL/GenBank/DDBJ databases">
        <title>Genomic Encyclopedia of Type Strains, Phase IV (KMG-IV): sequencing the most valuable type-strain genomes for metagenomic binning, comparative biology and taxonomic classification.</title>
        <authorList>
            <person name="Goeker M."/>
        </authorList>
    </citation>
    <scope>NUCLEOTIDE SEQUENCE [LARGE SCALE GENOMIC DNA]</scope>
    <source>
        <strain evidence="11 12">DSM 103526</strain>
    </source>
</reference>
<dbReference type="Gene3D" id="3.40.718.10">
    <property type="entry name" value="Isopropylmalate Dehydrogenase"/>
    <property type="match status" value="1"/>
</dbReference>
<accession>A0A841L691</accession>
<keyword evidence="5 10" id="KW-0443">Lipid metabolism</keyword>
<keyword evidence="2 10" id="KW-0963">Cytoplasm</keyword>
<comment type="subcellular location">
    <subcellularLocation>
        <location evidence="10">Cytoplasm</location>
    </subcellularLocation>
    <text evidence="10">Associated with the membrane possibly through PlsY.</text>
</comment>
<gene>
    <name evidence="10" type="primary">plsX</name>
    <name evidence="11" type="ORF">HNQ80_003938</name>
</gene>
<evidence type="ECO:0000256" key="9">
    <source>
        <dbReference type="ARBA" id="ARBA00046608"/>
    </source>
</evidence>
<dbReference type="GO" id="GO:0008654">
    <property type="term" value="P:phospholipid biosynthetic process"/>
    <property type="evidence" value="ECO:0007669"/>
    <property type="project" value="UniProtKB-KW"/>
</dbReference>
<dbReference type="EC" id="2.3.1.274" evidence="8 10"/>
<dbReference type="UniPathway" id="UPA00085"/>